<keyword evidence="6" id="KW-0067">ATP-binding</keyword>
<dbReference type="InterPro" id="IPR036888">
    <property type="entry name" value="DNA_integrity_DisA_N_sf"/>
</dbReference>
<comment type="catalytic activity">
    <reaction evidence="1">
        <text>2 ATP = 3',3'-c-di-AMP + 2 diphosphate</text>
        <dbReference type="Rhea" id="RHEA:35655"/>
        <dbReference type="ChEBI" id="CHEBI:30616"/>
        <dbReference type="ChEBI" id="CHEBI:33019"/>
        <dbReference type="ChEBI" id="CHEBI:71500"/>
        <dbReference type="EC" id="2.7.7.85"/>
    </reaction>
</comment>
<dbReference type="AlphaFoldDB" id="A0A9W6GIX1"/>
<evidence type="ECO:0000256" key="8">
    <source>
        <dbReference type="ARBA" id="ARBA00023125"/>
    </source>
</evidence>
<evidence type="ECO:0000256" key="2">
    <source>
        <dbReference type="ARBA" id="ARBA00022679"/>
    </source>
</evidence>
<dbReference type="NCBIfam" id="NF010009">
    <property type="entry name" value="PRK13482.1"/>
    <property type="match status" value="1"/>
</dbReference>
<evidence type="ECO:0000256" key="1">
    <source>
        <dbReference type="ARBA" id="ARBA00000877"/>
    </source>
</evidence>
<evidence type="ECO:0000256" key="5">
    <source>
        <dbReference type="ARBA" id="ARBA00022763"/>
    </source>
</evidence>
<feature type="domain" description="DAC" evidence="10">
    <location>
        <begin position="9"/>
        <end position="149"/>
    </location>
</feature>
<keyword evidence="3" id="KW-0548">Nucleotidyltransferase</keyword>
<evidence type="ECO:0000313" key="12">
    <source>
        <dbReference type="Proteomes" id="UP001144471"/>
    </source>
</evidence>
<evidence type="ECO:0000256" key="9">
    <source>
        <dbReference type="ARBA" id="ARBA00023204"/>
    </source>
</evidence>
<keyword evidence="7" id="KW-0460">Magnesium</keyword>
<reference evidence="11" key="1">
    <citation type="submission" date="2022-12" db="EMBL/GenBank/DDBJ databases">
        <title>Reference genome sequencing for broad-spectrum identification of bacterial and archaeal isolates by mass spectrometry.</title>
        <authorList>
            <person name="Sekiguchi Y."/>
            <person name="Tourlousse D.M."/>
        </authorList>
    </citation>
    <scope>NUCLEOTIDE SEQUENCE</scope>
    <source>
        <strain evidence="11">10succ1</strain>
    </source>
</reference>
<evidence type="ECO:0000259" key="10">
    <source>
        <dbReference type="PROSITE" id="PS51794"/>
    </source>
</evidence>
<comment type="caution">
    <text evidence="11">The sequence shown here is derived from an EMBL/GenBank/DDBJ whole genome shotgun (WGS) entry which is preliminary data.</text>
</comment>
<dbReference type="GO" id="GO:0005524">
    <property type="term" value="F:ATP binding"/>
    <property type="evidence" value="ECO:0007669"/>
    <property type="project" value="UniProtKB-KW"/>
</dbReference>
<dbReference type="HAMAP" id="MF_01438">
    <property type="entry name" value="DisA"/>
    <property type="match status" value="1"/>
</dbReference>
<dbReference type="GO" id="GO:0006281">
    <property type="term" value="P:DNA repair"/>
    <property type="evidence" value="ECO:0007669"/>
    <property type="project" value="UniProtKB-KW"/>
</dbReference>
<dbReference type="GO" id="GO:0106408">
    <property type="term" value="F:diadenylate cyclase activity"/>
    <property type="evidence" value="ECO:0007669"/>
    <property type="project" value="UniProtKB-EC"/>
</dbReference>
<dbReference type="Pfam" id="PF14520">
    <property type="entry name" value="HHH_5"/>
    <property type="match status" value="1"/>
</dbReference>
<keyword evidence="5" id="KW-0227">DNA damage</keyword>
<dbReference type="Proteomes" id="UP001144471">
    <property type="component" value="Unassembled WGS sequence"/>
</dbReference>
<protein>
    <submittedName>
        <fullName evidence="11">DNA integrity scanning protein DisA</fullName>
    </submittedName>
</protein>
<keyword evidence="4" id="KW-0547">Nucleotide-binding</keyword>
<dbReference type="PROSITE" id="PS51794">
    <property type="entry name" value="DAC"/>
    <property type="match status" value="1"/>
</dbReference>
<dbReference type="EMBL" id="BSDY01000006">
    <property type="protein sequence ID" value="GLI56019.1"/>
    <property type="molecule type" value="Genomic_DNA"/>
</dbReference>
<evidence type="ECO:0000256" key="6">
    <source>
        <dbReference type="ARBA" id="ARBA00022840"/>
    </source>
</evidence>
<dbReference type="InterPro" id="IPR010994">
    <property type="entry name" value="RuvA_2-like"/>
</dbReference>
<evidence type="ECO:0000313" key="11">
    <source>
        <dbReference type="EMBL" id="GLI56019.1"/>
    </source>
</evidence>
<evidence type="ECO:0000256" key="4">
    <source>
        <dbReference type="ARBA" id="ARBA00022741"/>
    </source>
</evidence>
<proteinExistence type="inferred from homology"/>
<evidence type="ECO:0000256" key="7">
    <source>
        <dbReference type="ARBA" id="ARBA00022842"/>
    </source>
</evidence>
<accession>A0A9W6GIX1</accession>
<keyword evidence="8" id="KW-0238">DNA-binding</keyword>
<keyword evidence="12" id="KW-1185">Reference proteome</keyword>
<dbReference type="GO" id="GO:0003677">
    <property type="term" value="F:DNA binding"/>
    <property type="evidence" value="ECO:0007669"/>
    <property type="project" value="UniProtKB-KW"/>
</dbReference>
<keyword evidence="2" id="KW-0808">Transferase</keyword>
<gene>
    <name evidence="11" type="primary">disA</name>
    <name evidence="11" type="ORF">PM10SUCC1_15330</name>
</gene>
<dbReference type="InterPro" id="IPR038331">
    <property type="entry name" value="DisA_sf"/>
</dbReference>
<dbReference type="PANTHER" id="PTHR34185">
    <property type="entry name" value="DIADENYLATE CYCLASE"/>
    <property type="match status" value="1"/>
</dbReference>
<dbReference type="InterPro" id="IPR003390">
    <property type="entry name" value="DNA_integrity_scan_DisA_N"/>
</dbReference>
<dbReference type="Gene3D" id="3.40.1700.10">
    <property type="entry name" value="DNA integrity scanning protein, DisA, N-terminal domain"/>
    <property type="match status" value="1"/>
</dbReference>
<dbReference type="InterPro" id="IPR023763">
    <property type="entry name" value="DNA_integrity_scanning_protein"/>
</dbReference>
<dbReference type="Pfam" id="PF10635">
    <property type="entry name" value="DisA-linker"/>
    <property type="match status" value="1"/>
</dbReference>
<dbReference type="SUPFAM" id="SSF143597">
    <property type="entry name" value="YojJ-like"/>
    <property type="match status" value="1"/>
</dbReference>
<dbReference type="InterPro" id="IPR018906">
    <property type="entry name" value="DNA_integrity_scan_DisA_link"/>
</dbReference>
<dbReference type="RefSeq" id="WP_281834884.1">
    <property type="nucleotide sequence ID" value="NZ_BSDY01000006.1"/>
</dbReference>
<dbReference type="GO" id="GO:0004016">
    <property type="term" value="F:adenylate cyclase activity"/>
    <property type="evidence" value="ECO:0007669"/>
    <property type="project" value="TreeGrafter"/>
</dbReference>
<organism evidence="11 12">
    <name type="scientific">Propionigenium maris DSM 9537</name>
    <dbReference type="NCBI Taxonomy" id="1123000"/>
    <lineage>
        <taxon>Bacteria</taxon>
        <taxon>Fusobacteriati</taxon>
        <taxon>Fusobacteriota</taxon>
        <taxon>Fusobacteriia</taxon>
        <taxon>Fusobacteriales</taxon>
        <taxon>Fusobacteriaceae</taxon>
        <taxon>Propionigenium</taxon>
    </lineage>
</organism>
<dbReference type="Gene3D" id="1.10.150.20">
    <property type="entry name" value="5' to 3' exonuclease, C-terminal subdomain"/>
    <property type="match status" value="1"/>
</dbReference>
<dbReference type="InterPro" id="IPR050338">
    <property type="entry name" value="DisA"/>
</dbReference>
<evidence type="ECO:0000256" key="3">
    <source>
        <dbReference type="ARBA" id="ARBA00022695"/>
    </source>
</evidence>
<name>A0A9W6GIX1_9FUSO</name>
<sequence length="359" mass="41444">MKEVEMNTQETLIDILSNVTPGTNLREGLDNILDAGTGGFIVVGMDKEIEGMLDGGFFINCEYTPQKIYELSKMDGAIILDDSASKILYANVHMQPTKNYSTNESGTRHRTAQRVAKQAGKLTIAISERRNRITLYKNEFKYKLRDIGEITTEAAQAVKTFERYKQVLDKELSNLTIMEFDDLVTLYEVTSILQRYEMLFRIKKEVRHYVAELGLEGRLINLQLEELLQGLKEERINFIKDYYNDEKDELDIDNINSQLISYSDEELLEPEKLSYVLGHGRSYSTLDDKVSPKGYRLLGKISRLNKKDIEKIINEYEDLASIQEASIEELYEIRGISKFKARSIKNGLKRLKFTKELER</sequence>
<dbReference type="PANTHER" id="PTHR34185:SF3">
    <property type="entry name" value="DNA INTEGRITY SCANNING PROTEIN DISA"/>
    <property type="match status" value="1"/>
</dbReference>
<dbReference type="SUPFAM" id="SSF47781">
    <property type="entry name" value="RuvA domain 2-like"/>
    <property type="match status" value="1"/>
</dbReference>
<keyword evidence="9" id="KW-0234">DNA repair</keyword>
<dbReference type="Pfam" id="PF02457">
    <property type="entry name" value="DAC"/>
    <property type="match status" value="1"/>
</dbReference>
<dbReference type="Gene3D" id="1.20.1260.110">
    <property type="entry name" value="DNA integrity scanning linker region"/>
    <property type="match status" value="1"/>
</dbReference>